<dbReference type="CDD" id="cd12148">
    <property type="entry name" value="fungal_TF_MHR"/>
    <property type="match status" value="1"/>
</dbReference>
<dbReference type="AlphaFoldDB" id="A0A1Y1W4N0"/>
<dbReference type="EMBL" id="MCFD01000009">
    <property type="protein sequence ID" value="ORX68520.1"/>
    <property type="molecule type" value="Genomic_DNA"/>
</dbReference>
<keyword evidence="2" id="KW-0479">Metal-binding</keyword>
<reference evidence="6 7" key="1">
    <citation type="submission" date="2016-07" db="EMBL/GenBank/DDBJ databases">
        <title>Pervasive Adenine N6-methylation of Active Genes in Fungi.</title>
        <authorList>
            <consortium name="DOE Joint Genome Institute"/>
            <person name="Mondo S.J."/>
            <person name="Dannebaum R.O."/>
            <person name="Kuo R.C."/>
            <person name="Labutti K."/>
            <person name="Haridas S."/>
            <person name="Kuo A."/>
            <person name="Salamov A."/>
            <person name="Ahrendt S.R."/>
            <person name="Lipzen A."/>
            <person name="Sullivan W."/>
            <person name="Andreopoulos W.B."/>
            <person name="Clum A."/>
            <person name="Lindquist E."/>
            <person name="Daum C."/>
            <person name="Ramamoorthy G.K."/>
            <person name="Gryganskyi A."/>
            <person name="Culley D."/>
            <person name="Magnuson J.K."/>
            <person name="James T.Y."/>
            <person name="O'Malley M.A."/>
            <person name="Stajich J.E."/>
            <person name="Spatafora J.W."/>
            <person name="Visel A."/>
            <person name="Grigoriev I.V."/>
        </authorList>
    </citation>
    <scope>NUCLEOTIDE SEQUENCE [LARGE SCALE GENOMIC DNA]</scope>
    <source>
        <strain evidence="6 7">ATCC 12442</strain>
    </source>
</reference>
<evidence type="ECO:0000256" key="4">
    <source>
        <dbReference type="ARBA" id="ARBA00023163"/>
    </source>
</evidence>
<evidence type="ECO:0000256" key="2">
    <source>
        <dbReference type="ARBA" id="ARBA00022723"/>
    </source>
</evidence>
<keyword evidence="3" id="KW-0805">Transcription regulation</keyword>
<dbReference type="STRING" id="61395.A0A1Y1W4N0"/>
<dbReference type="PANTHER" id="PTHR47338:SF5">
    <property type="entry name" value="ZN(II)2CYS6 TRANSCRIPTION FACTOR (EUROFUNG)"/>
    <property type="match status" value="1"/>
</dbReference>
<evidence type="ECO:0000256" key="5">
    <source>
        <dbReference type="ARBA" id="ARBA00023242"/>
    </source>
</evidence>
<dbReference type="GO" id="GO:0000981">
    <property type="term" value="F:DNA-binding transcription factor activity, RNA polymerase II-specific"/>
    <property type="evidence" value="ECO:0007669"/>
    <property type="project" value="InterPro"/>
</dbReference>
<evidence type="ECO:0000256" key="1">
    <source>
        <dbReference type="ARBA" id="ARBA00004123"/>
    </source>
</evidence>
<gene>
    <name evidence="6" type="ORF">DL89DRAFT_179033</name>
</gene>
<organism evidence="6 7">
    <name type="scientific">Linderina pennispora</name>
    <dbReference type="NCBI Taxonomy" id="61395"/>
    <lineage>
        <taxon>Eukaryota</taxon>
        <taxon>Fungi</taxon>
        <taxon>Fungi incertae sedis</taxon>
        <taxon>Zoopagomycota</taxon>
        <taxon>Kickxellomycotina</taxon>
        <taxon>Kickxellomycetes</taxon>
        <taxon>Kickxellales</taxon>
        <taxon>Kickxellaceae</taxon>
        <taxon>Linderina</taxon>
    </lineage>
</organism>
<accession>A0A1Y1W4N0</accession>
<dbReference type="PANTHER" id="PTHR47338">
    <property type="entry name" value="ZN(II)2CYS6 TRANSCRIPTION FACTOR (EUROFUNG)-RELATED"/>
    <property type="match status" value="1"/>
</dbReference>
<comment type="subcellular location">
    <subcellularLocation>
        <location evidence="1">Nucleus</location>
    </subcellularLocation>
</comment>
<name>A0A1Y1W4N0_9FUNG</name>
<dbReference type="Proteomes" id="UP000193922">
    <property type="component" value="Unassembled WGS sequence"/>
</dbReference>
<evidence type="ECO:0000256" key="3">
    <source>
        <dbReference type="ARBA" id="ARBA00023015"/>
    </source>
</evidence>
<keyword evidence="5" id="KW-0539">Nucleus</keyword>
<evidence type="ECO:0000313" key="6">
    <source>
        <dbReference type="EMBL" id="ORX68520.1"/>
    </source>
</evidence>
<keyword evidence="7" id="KW-1185">Reference proteome</keyword>
<sequence>MWLPVVPWIRATGQAPPYATLDAALLKWKEELPPELSYSEIHAADTEPERAVFVASMHTIYLGAVIMLNRENMSLLRDLPGQFDVSTNLAIRSLERCRVAAMELVEISRQLCSLPSSMTNALVPWALFQAGTLLIHFMIAGNSPQAQEEARTAILSLDSALRDELTRYWSVSAKYHLVLSNMVKAWERTRQATPSTVPASFAEARSMSDQHSAMMAVQMADAVANADADADACPVQ</sequence>
<dbReference type="RefSeq" id="XP_040742302.1">
    <property type="nucleotide sequence ID" value="XM_040883871.1"/>
</dbReference>
<comment type="caution">
    <text evidence="6">The sequence shown here is derived from an EMBL/GenBank/DDBJ whole genome shotgun (WGS) entry which is preliminary data.</text>
</comment>
<dbReference type="GO" id="GO:0046872">
    <property type="term" value="F:metal ion binding"/>
    <property type="evidence" value="ECO:0007669"/>
    <property type="project" value="UniProtKB-KW"/>
</dbReference>
<dbReference type="InterPro" id="IPR050815">
    <property type="entry name" value="TF_fung"/>
</dbReference>
<evidence type="ECO:0000313" key="7">
    <source>
        <dbReference type="Proteomes" id="UP000193922"/>
    </source>
</evidence>
<keyword evidence="4" id="KW-0804">Transcription</keyword>
<proteinExistence type="predicted"/>
<dbReference type="GO" id="GO:0005634">
    <property type="term" value="C:nucleus"/>
    <property type="evidence" value="ECO:0007669"/>
    <property type="project" value="UniProtKB-SubCell"/>
</dbReference>
<dbReference type="OrthoDB" id="5575295at2759"/>
<protein>
    <submittedName>
        <fullName evidence="6">Uncharacterized protein</fullName>
    </submittedName>
</protein>
<dbReference type="GeneID" id="63800519"/>